<feature type="transmembrane region" description="Helical" evidence="1">
    <location>
        <begin position="29"/>
        <end position="47"/>
    </location>
</feature>
<keyword evidence="1" id="KW-1133">Transmembrane helix</keyword>
<name>A0AA88DN25_FICCA</name>
<dbReference type="Proteomes" id="UP001187192">
    <property type="component" value="Unassembled WGS sequence"/>
</dbReference>
<keyword evidence="3" id="KW-1185">Reference proteome</keyword>
<organism evidence="2 3">
    <name type="scientific">Ficus carica</name>
    <name type="common">Common fig</name>
    <dbReference type="NCBI Taxonomy" id="3494"/>
    <lineage>
        <taxon>Eukaryota</taxon>
        <taxon>Viridiplantae</taxon>
        <taxon>Streptophyta</taxon>
        <taxon>Embryophyta</taxon>
        <taxon>Tracheophyta</taxon>
        <taxon>Spermatophyta</taxon>
        <taxon>Magnoliopsida</taxon>
        <taxon>eudicotyledons</taxon>
        <taxon>Gunneridae</taxon>
        <taxon>Pentapetalae</taxon>
        <taxon>rosids</taxon>
        <taxon>fabids</taxon>
        <taxon>Rosales</taxon>
        <taxon>Moraceae</taxon>
        <taxon>Ficeae</taxon>
        <taxon>Ficus</taxon>
    </lineage>
</organism>
<reference evidence="2" key="1">
    <citation type="submission" date="2023-07" db="EMBL/GenBank/DDBJ databases">
        <title>draft genome sequence of fig (Ficus carica).</title>
        <authorList>
            <person name="Takahashi T."/>
            <person name="Nishimura K."/>
        </authorList>
    </citation>
    <scope>NUCLEOTIDE SEQUENCE</scope>
</reference>
<protein>
    <submittedName>
        <fullName evidence="2">Uncharacterized protein</fullName>
    </submittedName>
</protein>
<evidence type="ECO:0000313" key="3">
    <source>
        <dbReference type="Proteomes" id="UP001187192"/>
    </source>
</evidence>
<accession>A0AA88DN25</accession>
<evidence type="ECO:0000256" key="1">
    <source>
        <dbReference type="SAM" id="Phobius"/>
    </source>
</evidence>
<comment type="caution">
    <text evidence="2">The sequence shown here is derived from an EMBL/GenBank/DDBJ whole genome shotgun (WGS) entry which is preliminary data.</text>
</comment>
<evidence type="ECO:0000313" key="2">
    <source>
        <dbReference type="EMBL" id="GMN58165.1"/>
    </source>
</evidence>
<keyword evidence="1" id="KW-0472">Membrane</keyword>
<feature type="transmembrane region" description="Helical" evidence="1">
    <location>
        <begin position="67"/>
        <end position="84"/>
    </location>
</feature>
<proteinExistence type="predicted"/>
<dbReference type="EMBL" id="BTGU01000075">
    <property type="protein sequence ID" value="GMN58165.1"/>
    <property type="molecule type" value="Genomic_DNA"/>
</dbReference>
<keyword evidence="1" id="KW-0812">Transmembrane</keyword>
<gene>
    <name evidence="2" type="ORF">TIFTF001_027263</name>
</gene>
<sequence>MFKNKLRKSFQVRWQASCLVSYRPATRAGLVHGFSWIGLVAPTTPWLRATVRTLMLIVLAERKLTTYVYAVVLVLISLCNGSRLKQACVLKVLGFESTFGAAFRHFIGEVLALLSNGSRFPSYLKDLGFLFPDLLSGFDTVPVGLGKGILEL</sequence>
<dbReference type="AlphaFoldDB" id="A0AA88DN25"/>